<evidence type="ECO:0000256" key="1">
    <source>
        <dbReference type="ARBA" id="ARBA00022730"/>
    </source>
</evidence>
<dbReference type="Pfam" id="PF14693">
    <property type="entry name" value="Ribosomal_TL5_C"/>
    <property type="match status" value="1"/>
</dbReference>
<evidence type="ECO:0000259" key="6">
    <source>
        <dbReference type="Pfam" id="PF01386"/>
    </source>
</evidence>
<accession>A0A3P1XJ23</accession>
<dbReference type="Pfam" id="PF01386">
    <property type="entry name" value="Ribosomal_L25p"/>
    <property type="match status" value="1"/>
</dbReference>
<dbReference type="Proteomes" id="UP000279860">
    <property type="component" value="Unassembled WGS sequence"/>
</dbReference>
<dbReference type="GO" id="GO:0006412">
    <property type="term" value="P:translation"/>
    <property type="evidence" value="ECO:0007669"/>
    <property type="project" value="UniProtKB-UniRule"/>
</dbReference>
<feature type="domain" description="Large ribosomal subunit protein bL25 L25" evidence="6">
    <location>
        <begin position="6"/>
        <end position="116"/>
    </location>
</feature>
<dbReference type="Gene3D" id="2.40.240.10">
    <property type="entry name" value="Ribosomal Protein L25, Chain P"/>
    <property type="match status" value="1"/>
</dbReference>
<dbReference type="SUPFAM" id="SSF50715">
    <property type="entry name" value="Ribosomal protein L25-like"/>
    <property type="match status" value="1"/>
</dbReference>
<dbReference type="NCBIfam" id="TIGR00731">
    <property type="entry name" value="bL25_bact_ctc"/>
    <property type="match status" value="1"/>
</dbReference>
<dbReference type="GO" id="GO:0003735">
    <property type="term" value="F:structural constituent of ribosome"/>
    <property type="evidence" value="ECO:0007669"/>
    <property type="project" value="InterPro"/>
</dbReference>
<dbReference type="AlphaFoldDB" id="A0A3P1XJ23"/>
<dbReference type="HAMAP" id="MF_01334">
    <property type="entry name" value="Ribosomal_bL25_CTC"/>
    <property type="match status" value="1"/>
</dbReference>
<evidence type="ECO:0000259" key="7">
    <source>
        <dbReference type="Pfam" id="PF14693"/>
    </source>
</evidence>
<comment type="subunit">
    <text evidence="5">Part of the 50S ribosomal subunit; part of the 5S rRNA/L5/L18/L25 subcomplex. Contacts the 5S rRNA. Binds to the 5S rRNA independently of L5 and L18.</text>
</comment>
<evidence type="ECO:0000313" key="11">
    <source>
        <dbReference type="Proteomes" id="UP000279860"/>
    </source>
</evidence>
<dbReference type="GO" id="GO:0022625">
    <property type="term" value="C:cytosolic large ribosomal subunit"/>
    <property type="evidence" value="ECO:0007669"/>
    <property type="project" value="TreeGrafter"/>
</dbReference>
<gene>
    <name evidence="5" type="primary">rplY</name>
    <name evidence="5" type="synonym">ctc</name>
    <name evidence="8" type="ORF">EII40_12310</name>
    <name evidence="9" type="ORF">EII41_12225</name>
</gene>
<sequence length="221" mass="23796">MKTFELKGTPREHLGKKMSKDLRKQGMIPAVLYGQEPVALPYTGKMNAGEKLVEIGDGKGIIVTDFSVSFDGVRKLIYTPEIHLVSIEMGDGRKVNAILKEIQFHAVSDAILHLDFQEVFANKPIEMHVPVALTGHAVGVKAGGKLTQAMRKLKVKGLAEQIPEKLTVNVDHLELGKTIKVGELQFDHVELISPKNAVVCAVKMTRAAQSAAGAAAAAAGK</sequence>
<dbReference type="EMBL" id="RQYS01000068">
    <property type="protein sequence ID" value="RRD58068.1"/>
    <property type="molecule type" value="Genomic_DNA"/>
</dbReference>
<evidence type="ECO:0000256" key="3">
    <source>
        <dbReference type="ARBA" id="ARBA00022980"/>
    </source>
</evidence>
<comment type="caution">
    <text evidence="8">The sequence shown here is derived from an EMBL/GenBank/DDBJ whole genome shotgun (WGS) entry which is preliminary data.</text>
</comment>
<evidence type="ECO:0000313" key="8">
    <source>
        <dbReference type="EMBL" id="RRD58068.1"/>
    </source>
</evidence>
<keyword evidence="4 5" id="KW-0687">Ribonucleoprotein</keyword>
<dbReference type="NCBIfam" id="NF004132">
    <property type="entry name" value="PRK05618.2-2"/>
    <property type="match status" value="1"/>
</dbReference>
<name>A0A3P1XJ23_TANFO</name>
<dbReference type="InterPro" id="IPR020057">
    <property type="entry name" value="Ribosomal_bL25_b-dom"/>
</dbReference>
<dbReference type="InterPro" id="IPR001021">
    <property type="entry name" value="Ribosomal_bL25_long"/>
</dbReference>
<dbReference type="InterPro" id="IPR037121">
    <property type="entry name" value="Ribosomal_bL25_C"/>
</dbReference>
<dbReference type="InterPro" id="IPR029751">
    <property type="entry name" value="Ribosomal_L25_dom"/>
</dbReference>
<evidence type="ECO:0000313" key="9">
    <source>
        <dbReference type="EMBL" id="RRD71013.1"/>
    </source>
</evidence>
<reference evidence="10 11" key="1">
    <citation type="submission" date="2018-11" db="EMBL/GenBank/DDBJ databases">
        <title>Genomes From Bacteria Associated with the Canine Oral Cavity: a Test Case for Automated Genome-Based Taxonomic Assignment.</title>
        <authorList>
            <person name="Coil D.A."/>
            <person name="Jospin G."/>
            <person name="Darling A.E."/>
            <person name="Wallis C."/>
            <person name="Davis I.J."/>
            <person name="Harris S."/>
            <person name="Eisen J.A."/>
            <person name="Holcombe L.J."/>
            <person name="O'Flynn C."/>
        </authorList>
    </citation>
    <scope>NUCLEOTIDE SEQUENCE [LARGE SCALE GENOMIC DNA]</scope>
    <source>
        <strain evidence="9 11">OH1426_COT-023</strain>
        <strain evidence="8 10">OH2617_COT-023</strain>
    </source>
</reference>
<protein>
    <recommendedName>
        <fullName evidence="5">Large ribosomal subunit protein bL25</fullName>
    </recommendedName>
    <alternativeName>
        <fullName evidence="5">General stress protein CTC</fullName>
    </alternativeName>
</protein>
<feature type="domain" description="Large ribosomal subunit protein bL25 beta" evidence="7">
    <location>
        <begin position="125"/>
        <end position="205"/>
    </location>
</feature>
<comment type="similarity">
    <text evidence="5">Belongs to the bacterial ribosomal protein bL25 family. CTC subfamily.</text>
</comment>
<evidence type="ECO:0000256" key="5">
    <source>
        <dbReference type="HAMAP-Rule" id="MF_01334"/>
    </source>
</evidence>
<comment type="function">
    <text evidence="5">This is one of the proteins that binds to the 5S RNA in the ribosome where it forms part of the central protuberance.</text>
</comment>
<dbReference type="RefSeq" id="WP_124752517.1">
    <property type="nucleotide sequence ID" value="NZ_RQYN01000065.1"/>
</dbReference>
<keyword evidence="1 5" id="KW-0699">rRNA-binding</keyword>
<proteinExistence type="inferred from homology"/>
<dbReference type="PANTHER" id="PTHR33284">
    <property type="entry name" value="RIBOSOMAL PROTEIN L25/GLN-TRNA SYNTHETASE, ANTI-CODON-BINDING DOMAIN-CONTAINING PROTEIN"/>
    <property type="match status" value="1"/>
</dbReference>
<dbReference type="OrthoDB" id="9786489at2"/>
<dbReference type="Proteomes" id="UP000278609">
    <property type="component" value="Unassembled WGS sequence"/>
</dbReference>
<organism evidence="8 10">
    <name type="scientific">Tannerella forsythia</name>
    <name type="common">Bacteroides forsythus</name>
    <dbReference type="NCBI Taxonomy" id="28112"/>
    <lineage>
        <taxon>Bacteria</taxon>
        <taxon>Pseudomonadati</taxon>
        <taxon>Bacteroidota</taxon>
        <taxon>Bacteroidia</taxon>
        <taxon>Bacteroidales</taxon>
        <taxon>Tannerellaceae</taxon>
        <taxon>Tannerella</taxon>
    </lineage>
</organism>
<dbReference type="GO" id="GO:0008097">
    <property type="term" value="F:5S rRNA binding"/>
    <property type="evidence" value="ECO:0007669"/>
    <property type="project" value="InterPro"/>
</dbReference>
<evidence type="ECO:0000256" key="2">
    <source>
        <dbReference type="ARBA" id="ARBA00022884"/>
    </source>
</evidence>
<dbReference type="CDD" id="cd00495">
    <property type="entry name" value="Ribosomal_L25_TL5_CTC"/>
    <property type="match status" value="1"/>
</dbReference>
<evidence type="ECO:0000313" key="10">
    <source>
        <dbReference type="Proteomes" id="UP000278609"/>
    </source>
</evidence>
<dbReference type="Gene3D" id="2.170.120.20">
    <property type="entry name" value="Ribosomal protein L25, beta domain"/>
    <property type="match status" value="1"/>
</dbReference>
<dbReference type="InterPro" id="IPR020930">
    <property type="entry name" value="Ribosomal_uL5_bac-type"/>
</dbReference>
<dbReference type="InterPro" id="IPR011035">
    <property type="entry name" value="Ribosomal_bL25/Gln-tRNA_synth"/>
</dbReference>
<dbReference type="InterPro" id="IPR020056">
    <property type="entry name" value="Rbsml_bL25/Gln-tRNA_synth_N"/>
</dbReference>
<evidence type="ECO:0000256" key="4">
    <source>
        <dbReference type="ARBA" id="ARBA00023274"/>
    </source>
</evidence>
<dbReference type="EMBL" id="RQYN01000065">
    <property type="protein sequence ID" value="RRD71013.1"/>
    <property type="molecule type" value="Genomic_DNA"/>
</dbReference>
<dbReference type="PANTHER" id="PTHR33284:SF1">
    <property type="entry name" value="RIBOSOMAL PROTEIN L25_GLN-TRNA SYNTHETASE, ANTI-CODON-BINDING DOMAIN-CONTAINING PROTEIN"/>
    <property type="match status" value="1"/>
</dbReference>
<keyword evidence="3 5" id="KW-0689">Ribosomal protein</keyword>
<keyword evidence="2 5" id="KW-0694">RNA-binding</keyword>